<organism evidence="5 6">
    <name type="scientific">Methylomicrobium album BG8</name>
    <dbReference type="NCBI Taxonomy" id="686340"/>
    <lineage>
        <taxon>Bacteria</taxon>
        <taxon>Pseudomonadati</taxon>
        <taxon>Pseudomonadota</taxon>
        <taxon>Gammaproteobacteria</taxon>
        <taxon>Methylococcales</taxon>
        <taxon>Methylococcaceae</taxon>
        <taxon>Methylomicrobium</taxon>
    </lineage>
</organism>
<feature type="domain" description="Glycosyltransferase subfamily 4-like N-terminal" evidence="4">
    <location>
        <begin position="17"/>
        <end position="185"/>
    </location>
</feature>
<evidence type="ECO:0000259" key="3">
    <source>
        <dbReference type="Pfam" id="PF00534"/>
    </source>
</evidence>
<accession>H8GLZ0</accession>
<keyword evidence="2 5" id="KW-0808">Transferase</keyword>
<dbReference type="AlphaFoldDB" id="H8GLZ0"/>
<sequence>MATIFMAAYTNYRRDPRVRREAEALAEAGHRVVFLSRRQPGEPDAETIAGVEVIKAPGLKEKCDSFGEYLADYLLFFAITFLHLLCHPRRYRLIHINNMPDFLVFAACVPRLLGVPVIHDVHDLMPELFLEKFSADETHWGIHALKLQEHWAGRFASAVLTVEDRLKTILSERGIPKRKIHVLMNLPDDRIFAAQEPPPPKPDGAPFVMVYHGTLARRLGIDIAIEAAAKIREHIPVMELRIIGAGEERERLIALSERLGLQAIVTFSTGYVPVETIPGLIRDADAGIVPLRACSGTDIMLPTKLLEYVTLGIPSIVPKTRTIGRYFDADMVQFFEAGDSDSLAAAMVELYHDPARRTALSVNAAERFGKLYHWSRHKDVYLNLVRTLIADQAG</sequence>
<dbReference type="CDD" id="cd03794">
    <property type="entry name" value="GT4_WbuB-like"/>
    <property type="match status" value="1"/>
</dbReference>
<dbReference type="eggNOG" id="COG0438">
    <property type="taxonomic scope" value="Bacteria"/>
</dbReference>
<name>H8GLZ0_METAL</name>
<dbReference type="Gene3D" id="3.40.50.2000">
    <property type="entry name" value="Glycogen Phosphorylase B"/>
    <property type="match status" value="2"/>
</dbReference>
<dbReference type="SUPFAM" id="SSF53756">
    <property type="entry name" value="UDP-Glycosyltransferase/glycogen phosphorylase"/>
    <property type="match status" value="1"/>
</dbReference>
<dbReference type="GO" id="GO:0016757">
    <property type="term" value="F:glycosyltransferase activity"/>
    <property type="evidence" value="ECO:0007669"/>
    <property type="project" value="UniProtKB-KW"/>
</dbReference>
<keyword evidence="1" id="KW-0328">Glycosyltransferase</keyword>
<evidence type="ECO:0000259" key="4">
    <source>
        <dbReference type="Pfam" id="PF13579"/>
    </source>
</evidence>
<reference evidence="5 6" key="1">
    <citation type="journal article" date="2013" name="Genome Announc.">
        <title>Genome Sequence of the Obligate Gammaproteobacterial Methanotroph Methylomicrobium album Strain BG8.</title>
        <authorList>
            <person name="Kits K.D."/>
            <person name="Kalyuzhnaya M.G."/>
            <person name="Klotz M.G."/>
            <person name="Jetten M.S."/>
            <person name="Op den Camp H.J."/>
            <person name="Vuilleumier S."/>
            <person name="Bringel F."/>
            <person name="Dispirito A.A."/>
            <person name="Murrell J.C."/>
            <person name="Bruce D."/>
            <person name="Cheng J.F."/>
            <person name="Copeland A."/>
            <person name="Goodwin L."/>
            <person name="Hauser L."/>
            <person name="Lajus A."/>
            <person name="Land M.L."/>
            <person name="Lapidus A."/>
            <person name="Lucas S."/>
            <person name="Medigue C."/>
            <person name="Pitluck S."/>
            <person name="Woyke T."/>
            <person name="Zeytun A."/>
            <person name="Stein L.Y."/>
        </authorList>
    </citation>
    <scope>NUCLEOTIDE SEQUENCE [LARGE SCALE GENOMIC DNA]</scope>
    <source>
        <strain evidence="5 6">BG8</strain>
    </source>
</reference>
<dbReference type="EMBL" id="CM001475">
    <property type="protein sequence ID" value="EIC28186.1"/>
    <property type="molecule type" value="Genomic_DNA"/>
</dbReference>
<proteinExistence type="predicted"/>
<dbReference type="STRING" id="686340.Metal_0327"/>
<dbReference type="InterPro" id="IPR001296">
    <property type="entry name" value="Glyco_trans_1"/>
</dbReference>
<dbReference type="Pfam" id="PF13579">
    <property type="entry name" value="Glyco_trans_4_4"/>
    <property type="match status" value="1"/>
</dbReference>
<evidence type="ECO:0000313" key="6">
    <source>
        <dbReference type="Proteomes" id="UP000005090"/>
    </source>
</evidence>
<dbReference type="Pfam" id="PF00534">
    <property type="entry name" value="Glycos_transf_1"/>
    <property type="match status" value="1"/>
</dbReference>
<dbReference type="PANTHER" id="PTHR12526">
    <property type="entry name" value="GLYCOSYLTRANSFERASE"/>
    <property type="match status" value="1"/>
</dbReference>
<dbReference type="HOGENOM" id="CLU_009583_36_2_6"/>
<feature type="domain" description="Glycosyl transferase family 1" evidence="3">
    <location>
        <begin position="201"/>
        <end position="366"/>
    </location>
</feature>
<dbReference type="InterPro" id="IPR028098">
    <property type="entry name" value="Glyco_trans_4-like_N"/>
</dbReference>
<dbReference type="PANTHER" id="PTHR12526:SF510">
    <property type="entry name" value="D-INOSITOL 3-PHOSPHATE GLYCOSYLTRANSFERASE"/>
    <property type="match status" value="1"/>
</dbReference>
<evidence type="ECO:0000313" key="5">
    <source>
        <dbReference type="EMBL" id="EIC28186.1"/>
    </source>
</evidence>
<dbReference type="RefSeq" id="WP_005368969.1">
    <property type="nucleotide sequence ID" value="NZ_CM001475.1"/>
</dbReference>
<dbReference type="Proteomes" id="UP000005090">
    <property type="component" value="Chromosome"/>
</dbReference>
<protein>
    <submittedName>
        <fullName evidence="5">Glycosyltransferase</fullName>
    </submittedName>
</protein>
<gene>
    <name evidence="5" type="ORF">Metal_0327</name>
</gene>
<keyword evidence="6" id="KW-1185">Reference proteome</keyword>
<dbReference type="GO" id="GO:1901135">
    <property type="term" value="P:carbohydrate derivative metabolic process"/>
    <property type="evidence" value="ECO:0007669"/>
    <property type="project" value="UniProtKB-ARBA"/>
</dbReference>
<evidence type="ECO:0000256" key="2">
    <source>
        <dbReference type="ARBA" id="ARBA00022679"/>
    </source>
</evidence>
<evidence type="ECO:0000256" key="1">
    <source>
        <dbReference type="ARBA" id="ARBA00022676"/>
    </source>
</evidence>